<dbReference type="SUPFAM" id="SSF49899">
    <property type="entry name" value="Concanavalin A-like lectins/glucanases"/>
    <property type="match status" value="1"/>
</dbReference>
<feature type="signal peptide" evidence="3">
    <location>
        <begin position="1"/>
        <end position="23"/>
    </location>
</feature>
<dbReference type="PANTHER" id="PTHR10963">
    <property type="entry name" value="GLYCOSYL HYDROLASE-RELATED"/>
    <property type="match status" value="1"/>
</dbReference>
<dbReference type="InterPro" id="IPR013320">
    <property type="entry name" value="ConA-like_dom_sf"/>
</dbReference>
<dbReference type="InterPro" id="IPR008979">
    <property type="entry name" value="Galactose-bd-like_sf"/>
</dbReference>
<dbReference type="RefSeq" id="WP_181471855.1">
    <property type="nucleotide sequence ID" value="NZ_JACEFG010000002.1"/>
</dbReference>
<dbReference type="GO" id="GO:0004553">
    <property type="term" value="F:hydrolase activity, hydrolyzing O-glycosyl compounds"/>
    <property type="evidence" value="ECO:0007669"/>
    <property type="project" value="InterPro"/>
</dbReference>
<proteinExistence type="inferred from homology"/>
<evidence type="ECO:0000259" key="4">
    <source>
        <dbReference type="PROSITE" id="PS51762"/>
    </source>
</evidence>
<feature type="domain" description="GH16" evidence="4">
    <location>
        <begin position="222"/>
        <end position="485"/>
    </location>
</feature>
<dbReference type="Pfam" id="PF02018">
    <property type="entry name" value="CBM_4_9"/>
    <property type="match status" value="3"/>
</dbReference>
<dbReference type="Gene3D" id="2.60.120.200">
    <property type="match status" value="1"/>
</dbReference>
<keyword evidence="3" id="KW-0732">Signal</keyword>
<keyword evidence="2" id="KW-0378">Hydrolase</keyword>
<name>A0A838CRN0_9BACI</name>
<dbReference type="InterPro" id="IPR003305">
    <property type="entry name" value="CenC_carb-bd"/>
</dbReference>
<dbReference type="SUPFAM" id="SSF49785">
    <property type="entry name" value="Galactose-binding domain-like"/>
    <property type="match status" value="3"/>
</dbReference>
<accession>A0A838CRN0</accession>
<dbReference type="Pfam" id="PF00722">
    <property type="entry name" value="Glyco_hydro_16"/>
    <property type="match status" value="1"/>
</dbReference>
<sequence length="990" mass="110820">MKKWLLICLVIVVSLVGTTPALAENKKESSLEWLDEKDVHPENSKAAVSRIAFADVMNQLVDGTNGEGSGILETAETLGFWKESDRNERAVIKQEEAVEILAYVFPMMEWSDVTDKGNKPVKWEHVAKYTSAIADQVYETGTYQNETVEGNALIHEPQVILENVTIEGDLIITKGAGADQTLLDSVTVEGTVYVDAAVQNNVKLVGSDVNNVQVYTLGTNSSDWSLIWSDEFMTESIDTTKWKHDIGNWLVDENGEGISPGWGNNELEYYTDSPENSYIEDGKLVIEAKEEKSEDKFGTYDYTSAKLKTEGLFSKKYGKFEAKMKLPEGQGYWPAFWMMPEDSVYGEWPTSGEIDIMEAAGKDTSTIGGTIHYGEEYPNNTYRGTEYHFPEGSDYTGFHTYSIEWEPGEIRWYVDGELYQTLNNWFSKGTGEAANYTYPAPFDQEFYIILNLAVGGWYGGNPDETTEFPGKMEVDYVRVYELTGRDYKEPVEPTKELETLPEDAKQPLEDGNLVYDQNYEQGFNIVDENDDSFDDTYWNFLTLPDFAGEGSISTEEVDGTTFAKTSITNPGNALWSLQLIQNVAIVEGHTYEVTFDAKSDANRTLMTKVSGGAERGYANYSGEKTVDLSSDVESYTYTFTHNQETDVAARLEFNMGSVSQNPVWIGNVRVEDVTGEQQESNQKTPLDDGNHIYNGTFDQGDFSRMVYWDVVTQNGAAVDASVDADERFLHMDVTDGGTSKEDVQLKQTGIQFLKGNTYELTFRARAGEAKDISVGFVNEDGSVQYEEAKPVSLNGEWNTYTVPFEMTTETTDRDGQVIFNMGGSSADVFIDDVSLMQTSTYVDYDNIDLSPLKNGDFTNGMEGWSSYIHFDANAVISEQNEALNIDITNGGNEAWSVLAEYPSLTLAKDVTYQLTFDAKSTMDREIEVTLEDANYSRYLSEKVSVTSVANTFTFEFQMPKTETVSLKYLMGKVAEQHQITIDNVSLEVQK</sequence>
<dbReference type="EMBL" id="JACEFG010000002">
    <property type="protein sequence ID" value="MBA2174792.1"/>
    <property type="molecule type" value="Genomic_DNA"/>
</dbReference>
<comment type="caution">
    <text evidence="5">The sequence shown here is derived from an EMBL/GenBank/DDBJ whole genome shotgun (WGS) entry which is preliminary data.</text>
</comment>
<evidence type="ECO:0000256" key="3">
    <source>
        <dbReference type="SAM" id="SignalP"/>
    </source>
</evidence>
<dbReference type="InterPro" id="IPR050546">
    <property type="entry name" value="Glycosyl_Hydrlase_16"/>
</dbReference>
<comment type="similarity">
    <text evidence="1">Belongs to the glycosyl hydrolase 16 family.</text>
</comment>
<dbReference type="PROSITE" id="PS51762">
    <property type="entry name" value="GH16_2"/>
    <property type="match status" value="1"/>
</dbReference>
<dbReference type="Gene3D" id="2.60.120.260">
    <property type="entry name" value="Galactose-binding domain-like"/>
    <property type="match status" value="3"/>
</dbReference>
<evidence type="ECO:0000313" key="5">
    <source>
        <dbReference type="EMBL" id="MBA2174792.1"/>
    </source>
</evidence>
<evidence type="ECO:0000313" key="6">
    <source>
        <dbReference type="Proteomes" id="UP000571017"/>
    </source>
</evidence>
<dbReference type="PANTHER" id="PTHR10963:SF55">
    <property type="entry name" value="GLYCOSIDE HYDROLASE FAMILY 16 PROTEIN"/>
    <property type="match status" value="1"/>
</dbReference>
<dbReference type="CDD" id="cd08023">
    <property type="entry name" value="GH16_laminarinase_like"/>
    <property type="match status" value="1"/>
</dbReference>
<dbReference type="Proteomes" id="UP000571017">
    <property type="component" value="Unassembled WGS sequence"/>
</dbReference>
<dbReference type="AlphaFoldDB" id="A0A838CRN0"/>
<dbReference type="GO" id="GO:0005975">
    <property type="term" value="P:carbohydrate metabolic process"/>
    <property type="evidence" value="ECO:0007669"/>
    <property type="project" value="InterPro"/>
</dbReference>
<evidence type="ECO:0000256" key="2">
    <source>
        <dbReference type="ARBA" id="ARBA00022801"/>
    </source>
</evidence>
<reference evidence="5 6" key="1">
    <citation type="journal article" date="2004" name="Extremophiles">
        <title>Halobacillus locisalis sp. nov., a halophilic bacterium isolated from a marine solar saltern of the Yellow Sea in Korea.</title>
        <authorList>
            <person name="Yoon J.H."/>
            <person name="Kang K.H."/>
            <person name="Oh T.K."/>
            <person name="Park Y.H."/>
        </authorList>
    </citation>
    <scope>NUCLEOTIDE SEQUENCE [LARGE SCALE GENOMIC DNA]</scope>
    <source>
        <strain evidence="5 6">KCTC 3788</strain>
    </source>
</reference>
<evidence type="ECO:0000256" key="1">
    <source>
        <dbReference type="ARBA" id="ARBA00006865"/>
    </source>
</evidence>
<protein>
    <submittedName>
        <fullName evidence="5">Carbohydrate binding domain-containing protein</fullName>
    </submittedName>
</protein>
<keyword evidence="6" id="KW-1185">Reference proteome</keyword>
<feature type="chain" id="PRO_5032807788" evidence="3">
    <location>
        <begin position="24"/>
        <end position="990"/>
    </location>
</feature>
<gene>
    <name evidence="5" type="ORF">H0266_07800</name>
</gene>
<dbReference type="InterPro" id="IPR000757">
    <property type="entry name" value="Beta-glucanase-like"/>
</dbReference>
<organism evidence="5 6">
    <name type="scientific">Halobacillus locisalis</name>
    <dbReference type="NCBI Taxonomy" id="220753"/>
    <lineage>
        <taxon>Bacteria</taxon>
        <taxon>Bacillati</taxon>
        <taxon>Bacillota</taxon>
        <taxon>Bacilli</taxon>
        <taxon>Bacillales</taxon>
        <taxon>Bacillaceae</taxon>
        <taxon>Halobacillus</taxon>
    </lineage>
</organism>